<accession>A0AAD7EBP3</accession>
<protein>
    <submittedName>
        <fullName evidence="2">Uncharacterized protein</fullName>
    </submittedName>
</protein>
<evidence type="ECO:0000256" key="1">
    <source>
        <dbReference type="SAM" id="MobiDB-lite"/>
    </source>
</evidence>
<dbReference type="EMBL" id="JARIHO010000080">
    <property type="protein sequence ID" value="KAJ7309942.1"/>
    <property type="molecule type" value="Genomic_DNA"/>
</dbReference>
<feature type="compositionally biased region" description="Polar residues" evidence="1">
    <location>
        <begin position="125"/>
        <end position="139"/>
    </location>
</feature>
<feature type="region of interest" description="Disordered" evidence="1">
    <location>
        <begin position="125"/>
        <end position="193"/>
    </location>
</feature>
<evidence type="ECO:0000313" key="2">
    <source>
        <dbReference type="EMBL" id="KAJ7309942.1"/>
    </source>
</evidence>
<organism evidence="2 3">
    <name type="scientific">Mycena albidolilacea</name>
    <dbReference type="NCBI Taxonomy" id="1033008"/>
    <lineage>
        <taxon>Eukaryota</taxon>
        <taxon>Fungi</taxon>
        <taxon>Dikarya</taxon>
        <taxon>Basidiomycota</taxon>
        <taxon>Agaricomycotina</taxon>
        <taxon>Agaricomycetes</taxon>
        <taxon>Agaricomycetidae</taxon>
        <taxon>Agaricales</taxon>
        <taxon>Marasmiineae</taxon>
        <taxon>Mycenaceae</taxon>
        <taxon>Mycena</taxon>
    </lineage>
</organism>
<evidence type="ECO:0000313" key="3">
    <source>
        <dbReference type="Proteomes" id="UP001218218"/>
    </source>
</evidence>
<keyword evidence="3" id="KW-1185">Reference proteome</keyword>
<comment type="caution">
    <text evidence="2">The sequence shown here is derived from an EMBL/GenBank/DDBJ whole genome shotgun (WGS) entry which is preliminary data.</text>
</comment>
<name>A0AAD7EBP3_9AGAR</name>
<sequence length="224" mass="24866">MEIDLVQEHLNFWIKKIYKADGQLATQMNVELSTRQGSKHATTDPANDIAVLMASLNDHEVYVEKEGRIFNDDEKPVPDVISVDMAALTHGASIALLAEFNQQFDILCERCRLTPVAELLGLINTSGIPHPTPATNTDVPTDASTEADDDDEFAGLPELEAPVDSDSKGKPGVEEDEDLFAESPTLTRLDEGDVELEMDDIPEWYLDEDDEEYFNSDSDGEYNM</sequence>
<reference evidence="2" key="1">
    <citation type="submission" date="2023-03" db="EMBL/GenBank/DDBJ databases">
        <title>Massive genome expansion in bonnet fungi (Mycena s.s.) driven by repeated elements and novel gene families across ecological guilds.</title>
        <authorList>
            <consortium name="Lawrence Berkeley National Laboratory"/>
            <person name="Harder C.B."/>
            <person name="Miyauchi S."/>
            <person name="Viragh M."/>
            <person name="Kuo A."/>
            <person name="Thoen E."/>
            <person name="Andreopoulos B."/>
            <person name="Lu D."/>
            <person name="Skrede I."/>
            <person name="Drula E."/>
            <person name="Henrissat B."/>
            <person name="Morin E."/>
            <person name="Kohler A."/>
            <person name="Barry K."/>
            <person name="LaButti K."/>
            <person name="Morin E."/>
            <person name="Salamov A."/>
            <person name="Lipzen A."/>
            <person name="Mereny Z."/>
            <person name="Hegedus B."/>
            <person name="Baldrian P."/>
            <person name="Stursova M."/>
            <person name="Weitz H."/>
            <person name="Taylor A."/>
            <person name="Grigoriev I.V."/>
            <person name="Nagy L.G."/>
            <person name="Martin F."/>
            <person name="Kauserud H."/>
        </authorList>
    </citation>
    <scope>NUCLEOTIDE SEQUENCE</scope>
    <source>
        <strain evidence="2">CBHHK002</strain>
    </source>
</reference>
<proteinExistence type="predicted"/>
<gene>
    <name evidence="2" type="ORF">DFH08DRAFT_974545</name>
</gene>
<dbReference type="Proteomes" id="UP001218218">
    <property type="component" value="Unassembled WGS sequence"/>
</dbReference>
<dbReference type="AlphaFoldDB" id="A0AAD7EBP3"/>